<feature type="region of interest" description="Disordered" evidence="4">
    <location>
        <begin position="153"/>
        <end position="181"/>
    </location>
</feature>
<evidence type="ECO:0000256" key="5">
    <source>
        <dbReference type="SAM" id="SignalP"/>
    </source>
</evidence>
<dbReference type="SMART" id="SM00257">
    <property type="entry name" value="LysM"/>
    <property type="match status" value="1"/>
</dbReference>
<dbReference type="PANTHER" id="PTHR33734">
    <property type="entry name" value="LYSM DOMAIN-CONTAINING GPI-ANCHORED PROTEIN 2"/>
    <property type="match status" value="1"/>
</dbReference>
<evidence type="ECO:0000256" key="2">
    <source>
        <dbReference type="ARBA" id="ARBA00022801"/>
    </source>
</evidence>
<comment type="caution">
    <text evidence="8">The sequence shown here is derived from an EMBL/GenBank/DDBJ whole genome shotgun (WGS) entry which is preliminary data.</text>
</comment>
<dbReference type="CDD" id="cd00118">
    <property type="entry name" value="LysM"/>
    <property type="match status" value="1"/>
</dbReference>
<keyword evidence="2" id="KW-0378">Hydrolase</keyword>
<proteinExistence type="predicted"/>
<dbReference type="InterPro" id="IPR038765">
    <property type="entry name" value="Papain-like_cys_pep_sf"/>
</dbReference>
<dbReference type="Pfam" id="PF01476">
    <property type="entry name" value="LysM"/>
    <property type="match status" value="1"/>
</dbReference>
<gene>
    <name evidence="8" type="ORF">IAA89_06440</name>
</gene>
<evidence type="ECO:0000256" key="4">
    <source>
        <dbReference type="SAM" id="MobiDB-lite"/>
    </source>
</evidence>
<protein>
    <submittedName>
        <fullName evidence="8">LysM peptidoglycan-binding domain-containing protein</fullName>
    </submittedName>
</protein>
<dbReference type="GO" id="GO:0071555">
    <property type="term" value="P:cell wall organization"/>
    <property type="evidence" value="ECO:0007669"/>
    <property type="project" value="UniProtKB-KW"/>
</dbReference>
<dbReference type="PROSITE" id="PS50911">
    <property type="entry name" value="CHAP"/>
    <property type="match status" value="1"/>
</dbReference>
<evidence type="ECO:0000259" key="7">
    <source>
        <dbReference type="PROSITE" id="PS51782"/>
    </source>
</evidence>
<dbReference type="Proteomes" id="UP000823614">
    <property type="component" value="Unassembled WGS sequence"/>
</dbReference>
<reference evidence="8" key="1">
    <citation type="submission" date="2020-10" db="EMBL/GenBank/DDBJ databases">
        <authorList>
            <person name="Gilroy R."/>
        </authorList>
    </citation>
    <scope>NUCLEOTIDE SEQUENCE</scope>
    <source>
        <strain evidence="8">C6-149</strain>
    </source>
</reference>
<keyword evidence="3" id="KW-0961">Cell wall biogenesis/degradation</keyword>
<dbReference type="AlphaFoldDB" id="A0A9D9E605"/>
<feature type="compositionally biased region" description="Low complexity" evidence="4">
    <location>
        <begin position="153"/>
        <end position="179"/>
    </location>
</feature>
<dbReference type="PROSITE" id="PS51782">
    <property type="entry name" value="LYSM"/>
    <property type="match status" value="1"/>
</dbReference>
<dbReference type="EMBL" id="JADIMP010000103">
    <property type="protein sequence ID" value="MBO8442047.1"/>
    <property type="molecule type" value="Genomic_DNA"/>
</dbReference>
<evidence type="ECO:0000256" key="1">
    <source>
        <dbReference type="ARBA" id="ARBA00022729"/>
    </source>
</evidence>
<feature type="signal peptide" evidence="5">
    <location>
        <begin position="1"/>
        <end position="25"/>
    </location>
</feature>
<feature type="chain" id="PRO_5039413326" evidence="5">
    <location>
        <begin position="26"/>
        <end position="400"/>
    </location>
</feature>
<dbReference type="Gene3D" id="3.90.1720.10">
    <property type="entry name" value="endopeptidase domain like (from Nostoc punctiforme)"/>
    <property type="match status" value="1"/>
</dbReference>
<dbReference type="SUPFAM" id="SSF54106">
    <property type="entry name" value="LysM domain"/>
    <property type="match status" value="1"/>
</dbReference>
<dbReference type="Gene3D" id="3.10.350.10">
    <property type="entry name" value="LysM domain"/>
    <property type="match status" value="1"/>
</dbReference>
<accession>A0A9D9E605</accession>
<keyword evidence="1 5" id="KW-0732">Signal</keyword>
<sequence>MKKAMKKTLLTAAGTVSMIAGASVAANANATVNTTTNHAATTQAENAINNTESLNHISNNNYALNNQNNSNIYVVKAGDTLSQIAETHNTTVEKLVELNNISDPNFIVVGEELRLSGNVVATGTRVATPTVQNTVNAPVATQPVHPTTVAAPKVQAQPVQSAPVAASSSQATTNANNGSVAQQPVAQSMVNNDATVFASSVNNGQKNNGSSSTVMASNSYQSGSTVTAVRNNTVASAPVQSSVASVASQPAQPVSAPVNNNDNASSGIQVGADPNARQAGLNGYYNGVNGYPAGQCTSFVAGILRDSGVPSSEYSYLGNANAWGTSAASRGILVNHTATPGSVAYFGSNVDGASYYGHVAYVTNVQGNNVHLIEGNWNNAPIHDRNISMGQASGYIHFTK</sequence>
<dbReference type="InterPro" id="IPR018392">
    <property type="entry name" value="LysM"/>
</dbReference>
<evidence type="ECO:0000313" key="9">
    <source>
        <dbReference type="Proteomes" id="UP000823614"/>
    </source>
</evidence>
<organism evidence="8 9">
    <name type="scientific">Candidatus Gallilactobacillus intestinavium</name>
    <dbReference type="NCBI Taxonomy" id="2840838"/>
    <lineage>
        <taxon>Bacteria</taxon>
        <taxon>Bacillati</taxon>
        <taxon>Bacillota</taxon>
        <taxon>Bacilli</taxon>
        <taxon>Lactobacillales</taxon>
        <taxon>Lactobacillaceae</taxon>
        <taxon>Lactobacillaceae incertae sedis</taxon>
        <taxon>Candidatus Gallilactobacillus</taxon>
    </lineage>
</organism>
<reference evidence="8" key="2">
    <citation type="journal article" date="2021" name="PeerJ">
        <title>Extensive microbial diversity within the chicken gut microbiome revealed by metagenomics and culture.</title>
        <authorList>
            <person name="Gilroy R."/>
            <person name="Ravi A."/>
            <person name="Getino M."/>
            <person name="Pursley I."/>
            <person name="Horton D.L."/>
            <person name="Alikhan N.F."/>
            <person name="Baker D."/>
            <person name="Gharbi K."/>
            <person name="Hall N."/>
            <person name="Watson M."/>
            <person name="Adriaenssens E.M."/>
            <person name="Foster-Nyarko E."/>
            <person name="Jarju S."/>
            <person name="Secka A."/>
            <person name="Antonio M."/>
            <person name="Oren A."/>
            <person name="Chaudhuri R.R."/>
            <person name="La Ragione R."/>
            <person name="Hildebrand F."/>
            <person name="Pallen M.J."/>
        </authorList>
    </citation>
    <scope>NUCLEOTIDE SEQUENCE</scope>
    <source>
        <strain evidence="8">C6-149</strain>
    </source>
</reference>
<evidence type="ECO:0000313" key="8">
    <source>
        <dbReference type="EMBL" id="MBO8442047.1"/>
    </source>
</evidence>
<feature type="domain" description="LysM" evidence="7">
    <location>
        <begin position="71"/>
        <end position="115"/>
    </location>
</feature>
<evidence type="ECO:0000256" key="3">
    <source>
        <dbReference type="ARBA" id="ARBA00023316"/>
    </source>
</evidence>
<dbReference type="InterPro" id="IPR007921">
    <property type="entry name" value="CHAP_dom"/>
</dbReference>
<dbReference type="GO" id="GO:0016787">
    <property type="term" value="F:hydrolase activity"/>
    <property type="evidence" value="ECO:0007669"/>
    <property type="project" value="UniProtKB-KW"/>
</dbReference>
<dbReference type="Pfam" id="PF05257">
    <property type="entry name" value="CHAP"/>
    <property type="match status" value="1"/>
</dbReference>
<feature type="domain" description="Peptidase C51" evidence="6">
    <location>
        <begin position="271"/>
        <end position="397"/>
    </location>
</feature>
<evidence type="ECO:0000259" key="6">
    <source>
        <dbReference type="PROSITE" id="PS50911"/>
    </source>
</evidence>
<dbReference type="PANTHER" id="PTHR33734:SF22">
    <property type="entry name" value="MEMBRANE-BOUND LYTIC MUREIN TRANSGLYCOSYLASE D"/>
    <property type="match status" value="1"/>
</dbReference>
<dbReference type="SUPFAM" id="SSF54001">
    <property type="entry name" value="Cysteine proteinases"/>
    <property type="match status" value="1"/>
</dbReference>
<dbReference type="InterPro" id="IPR036779">
    <property type="entry name" value="LysM_dom_sf"/>
</dbReference>
<name>A0A9D9E605_9LACO</name>